<proteinExistence type="predicted"/>
<sequence>MSHHDQLTDLFGRPVNPQRAEDRPLRSVEQPPPDVADRPGHTITRAVLRMSGTSRAAYYAAPITRASCSCGWSAESSHPVVVVHLTEAHLIATTEPSGSGN</sequence>
<name>A0ABU0XDU0_9MICO</name>
<feature type="region of interest" description="Disordered" evidence="1">
    <location>
        <begin position="1"/>
        <end position="42"/>
    </location>
</feature>
<evidence type="ECO:0000313" key="3">
    <source>
        <dbReference type="Proteomes" id="UP001230289"/>
    </source>
</evidence>
<dbReference type="RefSeq" id="WP_308488206.1">
    <property type="nucleotide sequence ID" value="NZ_JAVFCB010000002.1"/>
</dbReference>
<dbReference type="Proteomes" id="UP001230289">
    <property type="component" value="Unassembled WGS sequence"/>
</dbReference>
<gene>
    <name evidence="2" type="ORF">RBR11_05030</name>
</gene>
<evidence type="ECO:0000313" key="2">
    <source>
        <dbReference type="EMBL" id="MDQ4213272.1"/>
    </source>
</evidence>
<evidence type="ECO:0000256" key="1">
    <source>
        <dbReference type="SAM" id="MobiDB-lite"/>
    </source>
</evidence>
<keyword evidence="3" id="KW-1185">Reference proteome</keyword>
<reference evidence="2 3" key="1">
    <citation type="submission" date="2023-08" db="EMBL/GenBank/DDBJ databases">
        <title>Microbacterium sp. nov., isolated from a waste landfill.</title>
        <authorList>
            <person name="Wen W."/>
        </authorList>
    </citation>
    <scope>NUCLEOTIDE SEQUENCE [LARGE SCALE GENOMIC DNA]</scope>
    <source>
        <strain evidence="2 3">ASV81</strain>
    </source>
</reference>
<protein>
    <submittedName>
        <fullName evidence="2">Uncharacterized protein</fullName>
    </submittedName>
</protein>
<dbReference type="EMBL" id="JAVFCB010000002">
    <property type="protein sequence ID" value="MDQ4213272.1"/>
    <property type="molecule type" value="Genomic_DNA"/>
</dbReference>
<accession>A0ABU0XDU0</accession>
<organism evidence="2 3">
    <name type="scientific">Microbacterium capsulatum</name>
    <dbReference type="NCBI Taxonomy" id="3041921"/>
    <lineage>
        <taxon>Bacteria</taxon>
        <taxon>Bacillati</taxon>
        <taxon>Actinomycetota</taxon>
        <taxon>Actinomycetes</taxon>
        <taxon>Micrococcales</taxon>
        <taxon>Microbacteriaceae</taxon>
        <taxon>Microbacterium</taxon>
    </lineage>
</organism>
<comment type="caution">
    <text evidence="2">The sequence shown here is derived from an EMBL/GenBank/DDBJ whole genome shotgun (WGS) entry which is preliminary data.</text>
</comment>